<name>A0A1G9PK15_9BACT</name>
<dbReference type="InterPro" id="IPR013216">
    <property type="entry name" value="Methyltransf_11"/>
</dbReference>
<dbReference type="CDD" id="cd02440">
    <property type="entry name" value="AdoMet_MTases"/>
    <property type="match status" value="1"/>
</dbReference>
<keyword evidence="3 5" id="KW-0808">Transferase</keyword>
<dbReference type="RefSeq" id="WP_089685776.1">
    <property type="nucleotide sequence ID" value="NZ_FNFO01000009.1"/>
</dbReference>
<dbReference type="SUPFAM" id="SSF53335">
    <property type="entry name" value="S-adenosyl-L-methionine-dependent methyltransferases"/>
    <property type="match status" value="1"/>
</dbReference>
<keyword evidence="6" id="KW-1185">Reference proteome</keyword>
<evidence type="ECO:0000313" key="6">
    <source>
        <dbReference type="Proteomes" id="UP000198510"/>
    </source>
</evidence>
<proteinExistence type="inferred from homology"/>
<evidence type="ECO:0000313" key="5">
    <source>
        <dbReference type="EMBL" id="SDL98465.1"/>
    </source>
</evidence>
<comment type="similarity">
    <text evidence="1">Belongs to the methyltransferase superfamily.</text>
</comment>
<evidence type="ECO:0000256" key="1">
    <source>
        <dbReference type="ARBA" id="ARBA00008361"/>
    </source>
</evidence>
<accession>A0A1G9PK15</accession>
<dbReference type="InterPro" id="IPR051052">
    <property type="entry name" value="Diverse_substrate_MTase"/>
</dbReference>
<dbReference type="GO" id="GO:0008757">
    <property type="term" value="F:S-adenosylmethionine-dependent methyltransferase activity"/>
    <property type="evidence" value="ECO:0007669"/>
    <property type="project" value="InterPro"/>
</dbReference>
<dbReference type="AlphaFoldDB" id="A0A1G9PK15"/>
<evidence type="ECO:0000259" key="4">
    <source>
        <dbReference type="Pfam" id="PF08241"/>
    </source>
</evidence>
<dbReference type="PANTHER" id="PTHR44942">
    <property type="entry name" value="METHYLTRANSF_11 DOMAIN-CONTAINING PROTEIN"/>
    <property type="match status" value="1"/>
</dbReference>
<reference evidence="5 6" key="1">
    <citation type="submission" date="2016-10" db="EMBL/GenBank/DDBJ databases">
        <authorList>
            <person name="de Groot N.N."/>
        </authorList>
    </citation>
    <scope>NUCLEOTIDE SEQUENCE [LARGE SCALE GENOMIC DNA]</scope>
    <source>
        <strain evidence="5 6">DSM 25186</strain>
    </source>
</reference>
<dbReference type="GO" id="GO:0032259">
    <property type="term" value="P:methylation"/>
    <property type="evidence" value="ECO:0007669"/>
    <property type="project" value="UniProtKB-KW"/>
</dbReference>
<dbReference type="Pfam" id="PF08241">
    <property type="entry name" value="Methyltransf_11"/>
    <property type="match status" value="1"/>
</dbReference>
<dbReference type="Proteomes" id="UP000198510">
    <property type="component" value="Unassembled WGS sequence"/>
</dbReference>
<feature type="domain" description="Methyltransferase type 11" evidence="4">
    <location>
        <begin position="40"/>
        <end position="127"/>
    </location>
</feature>
<gene>
    <name evidence="5" type="ORF">SAMN05421823_109203</name>
</gene>
<dbReference type="EMBL" id="FNFO01000009">
    <property type="protein sequence ID" value="SDL98465.1"/>
    <property type="molecule type" value="Genomic_DNA"/>
</dbReference>
<organism evidence="5 6">
    <name type="scientific">Catalinimonas alkaloidigena</name>
    <dbReference type="NCBI Taxonomy" id="1075417"/>
    <lineage>
        <taxon>Bacteria</taxon>
        <taxon>Pseudomonadati</taxon>
        <taxon>Bacteroidota</taxon>
        <taxon>Cytophagia</taxon>
        <taxon>Cytophagales</taxon>
        <taxon>Catalimonadaceae</taxon>
        <taxon>Catalinimonas</taxon>
    </lineage>
</organism>
<dbReference type="STRING" id="1075417.SAMN05421823_109203"/>
<dbReference type="PANTHER" id="PTHR44942:SF4">
    <property type="entry name" value="METHYLTRANSFERASE TYPE 11 DOMAIN-CONTAINING PROTEIN"/>
    <property type="match status" value="1"/>
</dbReference>
<dbReference type="Gene3D" id="3.40.50.150">
    <property type="entry name" value="Vaccinia Virus protein VP39"/>
    <property type="match status" value="1"/>
</dbReference>
<evidence type="ECO:0000256" key="2">
    <source>
        <dbReference type="ARBA" id="ARBA00022603"/>
    </source>
</evidence>
<dbReference type="OrthoDB" id="9797252at2"/>
<keyword evidence="2 5" id="KW-0489">Methyltransferase</keyword>
<evidence type="ECO:0000256" key="3">
    <source>
        <dbReference type="ARBA" id="ARBA00022679"/>
    </source>
</evidence>
<protein>
    <submittedName>
        <fullName evidence="5">Methyltransferase domain-containing protein</fullName>
    </submittedName>
</protein>
<dbReference type="InterPro" id="IPR029063">
    <property type="entry name" value="SAM-dependent_MTases_sf"/>
</dbReference>
<sequence>MSKDLFSQQAAAYAQFRPTYPDELYSFLMSRVRARQRAWDCATGSGQVAQRLAAFFDQVEATDLSAQQLAQAPTLPNVRYQVSPAEQTPFPDQYFDLITVGQALHWFALDPFYAEARRVARPGAQLAVWTYGLLTIAPGIDAGVRYLYHEALGPYWDPERRHVEAGYATLPFPFADVEERSFNLEVSWTYAHLAGYLSSWSALRRYQNQEGTDPLPKALARIRTVWPEAQEKRVIFPISLRISTIKKGDA</sequence>